<feature type="region of interest" description="Disordered" evidence="1">
    <location>
        <begin position="1"/>
        <end position="66"/>
    </location>
</feature>
<protein>
    <submittedName>
        <fullName evidence="2">Uncharacterized protein</fullName>
    </submittedName>
</protein>
<proteinExistence type="predicted"/>
<dbReference type="EMBL" id="QMIE01000011">
    <property type="protein sequence ID" value="TVM16374.1"/>
    <property type="molecule type" value="Genomic_DNA"/>
</dbReference>
<accession>A0A7M3MCY3</accession>
<evidence type="ECO:0000313" key="2">
    <source>
        <dbReference type="EMBL" id="TVM16374.1"/>
    </source>
</evidence>
<organism evidence="2 3">
    <name type="scientific">Oceanidesulfovibrio indonesiensis</name>
    <dbReference type="NCBI Taxonomy" id="54767"/>
    <lineage>
        <taxon>Bacteria</taxon>
        <taxon>Pseudomonadati</taxon>
        <taxon>Thermodesulfobacteriota</taxon>
        <taxon>Desulfovibrionia</taxon>
        <taxon>Desulfovibrionales</taxon>
        <taxon>Desulfovibrionaceae</taxon>
        <taxon>Oceanidesulfovibrio</taxon>
    </lineage>
</organism>
<dbReference type="Proteomes" id="UP000448292">
    <property type="component" value="Unassembled WGS sequence"/>
</dbReference>
<name>A0A7M3MCY3_9BACT</name>
<gene>
    <name evidence="2" type="ORF">DPQ33_12180</name>
</gene>
<dbReference type="OrthoDB" id="9881136at2"/>
<sequence length="99" mass="10921">MSSINNINGFQGLNRPDLNTDQAQSKERAEREQEARAGQSETTDSVQVRNVMTPPSETLDEESAREAVRRIQAAGADELQAAHNGLDPERVYRLLGLLS</sequence>
<feature type="compositionally biased region" description="Basic and acidic residues" evidence="1">
    <location>
        <begin position="24"/>
        <end position="35"/>
    </location>
</feature>
<evidence type="ECO:0000313" key="3">
    <source>
        <dbReference type="Proteomes" id="UP000448292"/>
    </source>
</evidence>
<dbReference type="AlphaFoldDB" id="A0A7M3MCY3"/>
<feature type="compositionally biased region" description="Polar residues" evidence="1">
    <location>
        <begin position="42"/>
        <end position="56"/>
    </location>
</feature>
<evidence type="ECO:0000256" key="1">
    <source>
        <dbReference type="SAM" id="MobiDB-lite"/>
    </source>
</evidence>
<keyword evidence="3" id="KW-1185">Reference proteome</keyword>
<comment type="caution">
    <text evidence="2">The sequence shown here is derived from an EMBL/GenBank/DDBJ whole genome shotgun (WGS) entry which is preliminary data.</text>
</comment>
<dbReference type="RefSeq" id="WP_144303498.1">
    <property type="nucleotide sequence ID" value="NZ_QMIE01000011.1"/>
</dbReference>
<feature type="compositionally biased region" description="Polar residues" evidence="1">
    <location>
        <begin position="1"/>
        <end position="21"/>
    </location>
</feature>
<reference evidence="2 3" key="1">
    <citation type="submission" date="2018-06" db="EMBL/GenBank/DDBJ databases">
        <title>Complete genome of Desulfovibrio indonesiensis P37SLT.</title>
        <authorList>
            <person name="Crispim J.S."/>
            <person name="Vidigal P.M.P."/>
            <person name="Silva L.C.F."/>
            <person name="Laguardia C.N."/>
            <person name="Araujo L.C."/>
            <person name="Dias R.S."/>
            <person name="Sousa M.P."/>
            <person name="Paula S.O."/>
            <person name="Silva C."/>
        </authorList>
    </citation>
    <scope>NUCLEOTIDE SEQUENCE [LARGE SCALE GENOMIC DNA]</scope>
    <source>
        <strain evidence="2 3">P37SLT</strain>
    </source>
</reference>